<sequence>MTTLLQQPPIRRNTLRKGLLIGSCLLMMGTTLLPLPAAAAVFFQQTPQANKVPVKGKIVDKTDGSVMPGVTVFVNGQAMGMSNADGTFQVSAETGSVLSFTFIGYLQQKITITKAEDNLTVTMTSDAKQLNEVVVTALGIEREEKALGYSTATVQGDELTNAMSNNWTDALSGRVAGLNMTKSGGGPAGSNKVLLRGQSQLDGGGEALIVVDGVIVSSRITGTGSGSYLSNDSPVDFGNGLSDINPDDIESVSVLKGPGAAALYGNRGANGAIVITTKSGKPTQKGIGVSFNSNTTISPISRWPDYQYEYGQGAAGQDTWYSYNSSVDGASTRSTSSAWGAKFDGQEYFQYDPVTNTRGLERTPWVPYKNNRKDFFETAKTFTNSISVEGGTAKTTARLSFTNLTNTWIIPNTGYNRNTVSLSASQKVTDKLQIATKINYTNKYSDNLPSTGYNNQTIMYFMIGMVPNADINWYKNYWVPGKEGVTQISPFSSLVDNPYLMAYEMLNKSNRNELVGNVTATYNFTKDLSLMVRSSMNLSHEARSQQRPKDTEKYKDGMYRTQNIFSQEMNSDFLLRYGRTLTDKFEVNASVGGSRMENKYNRDEVRAEKLMYPGIFTFANSRNLLLTLPYRSGFSVNSLYGLAQFSFNDYLFLDLTGRNDWSSTLATKTSVKNTSFFYPSVNLSAIISEITNMPSQVSLLKLRGSWAQVGSGGTTPYYTSYGYNSTDFPSGLANPTVIPNQDLQALLTTSVEVGLDLRLFKSRLGIDVTLYNNNTDKQIVQAPLDRSTGYNSIILNSGLVRNKGIEIQANGTPIKNLKGFTWNLFGTFAANRSTIVSLADSINTLVMQTGPRGTMEARPGGRMGDLYGLGYERSPDGQIVYNQLGYPILGETAIYLGNSTPDFTGSLGTELRYKQFKFNVLFDAQYGAVAYSLSESALADGGKLKKTLPGRYNGIIGNGVVKNDDGTYRKNDIIATNIQAYYSEHFKRDNVEGNMHSTDFIKFREARLDYTLPSKYLKKLKLQRATIGVYGRDLFMFTNWPGFDPEFGTLGNGDIERGFEVGQFPSTRSFGLNLSIGI</sequence>
<dbReference type="InterPro" id="IPR037066">
    <property type="entry name" value="Plug_dom_sf"/>
</dbReference>
<comment type="similarity">
    <text evidence="7">Belongs to the TonB-dependent receptor family.</text>
</comment>
<evidence type="ECO:0000256" key="3">
    <source>
        <dbReference type="ARBA" id="ARBA00022452"/>
    </source>
</evidence>
<dbReference type="Proteomes" id="UP000271010">
    <property type="component" value="Unassembled WGS sequence"/>
</dbReference>
<evidence type="ECO:0000256" key="4">
    <source>
        <dbReference type="ARBA" id="ARBA00022692"/>
    </source>
</evidence>
<dbReference type="SUPFAM" id="SSF56935">
    <property type="entry name" value="Porins"/>
    <property type="match status" value="1"/>
</dbReference>
<dbReference type="InterPro" id="IPR012910">
    <property type="entry name" value="Plug_dom"/>
</dbReference>
<dbReference type="Gene3D" id="2.170.130.10">
    <property type="entry name" value="TonB-dependent receptor, plug domain"/>
    <property type="match status" value="1"/>
</dbReference>
<evidence type="ECO:0000256" key="8">
    <source>
        <dbReference type="SAM" id="Phobius"/>
    </source>
</evidence>
<dbReference type="SUPFAM" id="SSF49464">
    <property type="entry name" value="Carboxypeptidase regulatory domain-like"/>
    <property type="match status" value="1"/>
</dbReference>
<dbReference type="NCBIfam" id="TIGR04057">
    <property type="entry name" value="SusC_RagA_signa"/>
    <property type="match status" value="1"/>
</dbReference>
<dbReference type="InterPro" id="IPR039426">
    <property type="entry name" value="TonB-dep_rcpt-like"/>
</dbReference>
<evidence type="ECO:0000259" key="9">
    <source>
        <dbReference type="Pfam" id="PF07715"/>
    </source>
</evidence>
<dbReference type="InterPro" id="IPR036942">
    <property type="entry name" value="Beta-barrel_TonB_sf"/>
</dbReference>
<feature type="transmembrane region" description="Helical" evidence="8">
    <location>
        <begin position="20"/>
        <end position="43"/>
    </location>
</feature>
<dbReference type="OrthoDB" id="9768177at2"/>
<gene>
    <name evidence="10" type="ORF">EFA69_10245</name>
</gene>
<comment type="caution">
    <text evidence="10">The sequence shown here is derived from an EMBL/GenBank/DDBJ whole genome shotgun (WGS) entry which is preliminary data.</text>
</comment>
<evidence type="ECO:0000256" key="5">
    <source>
        <dbReference type="ARBA" id="ARBA00023136"/>
    </source>
</evidence>
<reference evidence="10 11" key="1">
    <citation type="submission" date="2018-11" db="EMBL/GenBank/DDBJ databases">
        <title>Rufibacter latericius sp. nov., isolated from water in Baiyang Lake.</title>
        <authorList>
            <person name="Yang Y."/>
        </authorList>
    </citation>
    <scope>NUCLEOTIDE SEQUENCE [LARGE SCALE GENOMIC DNA]</scope>
    <source>
        <strain evidence="10 11">MCC P1</strain>
    </source>
</reference>
<evidence type="ECO:0000256" key="6">
    <source>
        <dbReference type="ARBA" id="ARBA00023237"/>
    </source>
</evidence>
<dbReference type="InterPro" id="IPR008969">
    <property type="entry name" value="CarboxyPept-like_regulatory"/>
</dbReference>
<dbReference type="GO" id="GO:0009279">
    <property type="term" value="C:cell outer membrane"/>
    <property type="evidence" value="ECO:0007669"/>
    <property type="project" value="UniProtKB-SubCell"/>
</dbReference>
<dbReference type="Gene3D" id="2.40.170.20">
    <property type="entry name" value="TonB-dependent receptor, beta-barrel domain"/>
    <property type="match status" value="1"/>
</dbReference>
<keyword evidence="2 7" id="KW-0813">Transport</keyword>
<accession>A0A3M9MWG7</accession>
<keyword evidence="3 7" id="KW-1134">Transmembrane beta strand</keyword>
<name>A0A3M9MWG7_9BACT</name>
<evidence type="ECO:0000256" key="2">
    <source>
        <dbReference type="ARBA" id="ARBA00022448"/>
    </source>
</evidence>
<keyword evidence="4 7" id="KW-0812">Transmembrane</keyword>
<keyword evidence="8" id="KW-1133">Transmembrane helix</keyword>
<dbReference type="PROSITE" id="PS52016">
    <property type="entry name" value="TONB_DEPENDENT_REC_3"/>
    <property type="match status" value="1"/>
</dbReference>
<evidence type="ECO:0000313" key="10">
    <source>
        <dbReference type="EMBL" id="RNI29902.1"/>
    </source>
</evidence>
<dbReference type="InterPro" id="IPR023996">
    <property type="entry name" value="TonB-dep_OMP_SusC/RagA"/>
</dbReference>
<dbReference type="Pfam" id="PF07715">
    <property type="entry name" value="Plug"/>
    <property type="match status" value="1"/>
</dbReference>
<feature type="domain" description="TonB-dependent receptor plug" evidence="9">
    <location>
        <begin position="148"/>
        <end position="272"/>
    </location>
</feature>
<dbReference type="InterPro" id="IPR023997">
    <property type="entry name" value="TonB-dep_OMP_SusC/RagA_CS"/>
</dbReference>
<comment type="subcellular location">
    <subcellularLocation>
        <location evidence="1 7">Cell outer membrane</location>
        <topology evidence="1 7">Multi-pass membrane protein</topology>
    </subcellularLocation>
</comment>
<keyword evidence="11" id="KW-1185">Reference proteome</keyword>
<organism evidence="10 11">
    <name type="scientific">Rufibacter immobilis</name>
    <dbReference type="NCBI Taxonomy" id="1348778"/>
    <lineage>
        <taxon>Bacteria</taxon>
        <taxon>Pseudomonadati</taxon>
        <taxon>Bacteroidota</taxon>
        <taxon>Cytophagia</taxon>
        <taxon>Cytophagales</taxon>
        <taxon>Hymenobacteraceae</taxon>
        <taxon>Rufibacter</taxon>
    </lineage>
</organism>
<dbReference type="AlphaFoldDB" id="A0A3M9MWG7"/>
<proteinExistence type="inferred from homology"/>
<keyword evidence="5 7" id="KW-0472">Membrane</keyword>
<evidence type="ECO:0000313" key="11">
    <source>
        <dbReference type="Proteomes" id="UP000271010"/>
    </source>
</evidence>
<protein>
    <submittedName>
        <fullName evidence="10">SusC/RagA family TonB-linked outer membrane protein</fullName>
    </submittedName>
</protein>
<keyword evidence="6 7" id="KW-0998">Cell outer membrane</keyword>
<evidence type="ECO:0000256" key="7">
    <source>
        <dbReference type="PROSITE-ProRule" id="PRU01360"/>
    </source>
</evidence>
<dbReference type="NCBIfam" id="TIGR04056">
    <property type="entry name" value="OMP_RagA_SusC"/>
    <property type="match status" value="1"/>
</dbReference>
<evidence type="ECO:0000256" key="1">
    <source>
        <dbReference type="ARBA" id="ARBA00004571"/>
    </source>
</evidence>
<dbReference type="EMBL" id="RJJE01000009">
    <property type="protein sequence ID" value="RNI29902.1"/>
    <property type="molecule type" value="Genomic_DNA"/>
</dbReference>
<dbReference type="Pfam" id="PF13715">
    <property type="entry name" value="CarbopepD_reg_2"/>
    <property type="match status" value="1"/>
</dbReference>